<proteinExistence type="evidence at transcript level"/>
<dbReference type="InterPro" id="IPR036322">
    <property type="entry name" value="WD40_repeat_dom_sf"/>
</dbReference>
<feature type="compositionally biased region" description="Basic and acidic residues" evidence="6">
    <location>
        <begin position="19"/>
        <end position="31"/>
    </location>
</feature>
<comment type="subcellular location">
    <subcellularLocation>
        <location evidence="1">Lysosome</location>
    </subcellularLocation>
</comment>
<dbReference type="GO" id="GO:0005770">
    <property type="term" value="C:late endosome"/>
    <property type="evidence" value="ECO:0007669"/>
    <property type="project" value="TreeGrafter"/>
</dbReference>
<evidence type="ECO:0000256" key="5">
    <source>
        <dbReference type="PROSITE-ProRule" id="PRU01006"/>
    </source>
</evidence>
<dbReference type="EMBL" id="IACT01004271">
    <property type="protein sequence ID" value="LAC23469.1"/>
    <property type="molecule type" value="mRNA"/>
</dbReference>
<dbReference type="PANTHER" id="PTHR12616">
    <property type="entry name" value="VACUOLAR PROTEIN SORTING VPS41"/>
    <property type="match status" value="1"/>
</dbReference>
<feature type="compositionally biased region" description="Low complexity" evidence="6">
    <location>
        <begin position="379"/>
        <end position="396"/>
    </location>
</feature>
<evidence type="ECO:0000256" key="6">
    <source>
        <dbReference type="SAM" id="MobiDB-lite"/>
    </source>
</evidence>
<evidence type="ECO:0000313" key="8">
    <source>
        <dbReference type="EMBL" id="LAC23469.1"/>
    </source>
</evidence>
<feature type="region of interest" description="Disordered" evidence="6">
    <location>
        <begin position="1"/>
        <end position="61"/>
    </location>
</feature>
<dbReference type="GO" id="GO:0016236">
    <property type="term" value="P:macroautophagy"/>
    <property type="evidence" value="ECO:0007669"/>
    <property type="project" value="TreeGrafter"/>
</dbReference>
<dbReference type="Gene3D" id="2.130.10.10">
    <property type="entry name" value="YVTN repeat-like/Quinoprotein amine dehydrogenase"/>
    <property type="match status" value="1"/>
</dbReference>
<feature type="compositionally biased region" description="Polar residues" evidence="6">
    <location>
        <begin position="296"/>
        <end position="327"/>
    </location>
</feature>
<feature type="compositionally biased region" description="Polar residues" evidence="6">
    <location>
        <begin position="358"/>
        <end position="372"/>
    </location>
</feature>
<organism evidence="8">
    <name type="scientific">Hirondellea gigas</name>
    <dbReference type="NCBI Taxonomy" id="1518452"/>
    <lineage>
        <taxon>Eukaryota</taxon>
        <taxon>Metazoa</taxon>
        <taxon>Ecdysozoa</taxon>
        <taxon>Arthropoda</taxon>
        <taxon>Crustacea</taxon>
        <taxon>Multicrustacea</taxon>
        <taxon>Malacostraca</taxon>
        <taxon>Eumalacostraca</taxon>
        <taxon>Peracarida</taxon>
        <taxon>Amphipoda</taxon>
        <taxon>Amphilochidea</taxon>
        <taxon>Lysianassida</taxon>
        <taxon>Lysianassidira</taxon>
        <taxon>Lysianassoidea</taxon>
        <taxon>Lysianassidae</taxon>
        <taxon>Hirondellea</taxon>
    </lineage>
</organism>
<dbReference type="AlphaFoldDB" id="A0A6A7FZH2"/>
<feature type="compositionally biased region" description="Acidic residues" evidence="6">
    <location>
        <begin position="46"/>
        <end position="57"/>
    </location>
</feature>
<evidence type="ECO:0000256" key="1">
    <source>
        <dbReference type="ARBA" id="ARBA00004371"/>
    </source>
</evidence>
<dbReference type="SMART" id="SM00299">
    <property type="entry name" value="CLH"/>
    <property type="match status" value="1"/>
</dbReference>
<dbReference type="InterPro" id="IPR015943">
    <property type="entry name" value="WD40/YVTN_repeat-like_dom_sf"/>
</dbReference>
<feature type="domain" description="Vps41 beta-propeller" evidence="7">
    <location>
        <begin position="444"/>
        <end position="565"/>
    </location>
</feature>
<sequence>MSGKVLETKPNVGSVNTHTIDKSAVDSKDGNTAELEESSSGTSSEYESESDSEEEEEPRLKYERVRGNLATLLDRDSLTSIASNDKLVVLGTMGGGVVILDHLGYNIQHRRPHVAPVLSVALAGDYWASAGKDRKVVVNGMLSQECNHSVTLETGAVVCVLLDPQFAQHRSTTRFAVGHTNGLSLYERSLFGGYKCCALSDSVGGSIGASIGLTGGAVRGAAWKGSLLAWATDTGVRVYHLTFKTTIALIQRDHSAALDSIQFPPHLRWNTEETLLIGWGDSIKVCRIKPRPKESVINSRATSRGNSNRNSPTDSTATESMRSTSFTPHGASAFDKRNSRRGSVTSLIVTQVPSASPAATTKSISVADNTDSSTKKHLAGSTSRSGHTSTAGSATTATGVNINSSAMFSSSVALSHGSSSIMSSSIIGITGGYGRATPNTPPLDLPPLYVEIECMFSVPFYICGLGMMDDLIIALTYNKTPTLECSRSSPTDTKGPQQFTDDPFEWRRPQLRLLLPQQRTYEEMSKDILGTKRYKDYLPLHYKLECVMGDDRWYVLSPRDLVVAKPREPIDSLEWMLQYHKYPLAIQLLEKEGGTIGEHTEDSVGHKYLNYLLECHMYSQAAKISPRVLGENVSGWKHLVQVFSAAGELSILHEYLPYSSPPYLPVEIYAQVLLDLLENDHHGLVTALQKWPSTCYNVNEIVSSVLAKVATQSWSGPLLQSLAHLYSHQQRHDKALAIYIKLQHKDIFGLIKKHNLYFTISTYAVNLMALDSDVTTELCMTHIKEVPPSEMMPALAGHTNYLYKYLSALYEQHTELCNNYHDLLVQLMADNQQANKLLKFLKTSTNYDLTKALQVCKRQGLLHHTVYLLDRTGNIQDALSLVLLEARDLTWAIQLCKDHNDPHLWDVLIDNTVHYAENIRPLLEEGGKYVGDVQILRRIPPGLEIPDLMKSISTIMENIKKKYALHNGSERLCKRDIVRLTCKRKCQATRAVIVDEDKLCPNCGRSVLGKEGKRAGGLISFKCDHVFHVNCLAEASEVAKQRALSAVISTNGLKNVNKLKKRVVPPPAFLCVVCQLKNNLFGVKHVLRLE</sequence>
<keyword evidence="2" id="KW-0813">Transport</keyword>
<dbReference type="InterPro" id="IPR045111">
    <property type="entry name" value="Vps41/Vps8"/>
</dbReference>
<dbReference type="GO" id="GO:0005764">
    <property type="term" value="C:lysosome"/>
    <property type="evidence" value="ECO:0007669"/>
    <property type="project" value="UniProtKB-SubCell"/>
</dbReference>
<feature type="repeat" description="CHCR" evidence="5">
    <location>
        <begin position="763"/>
        <end position="921"/>
    </location>
</feature>
<evidence type="ECO:0000256" key="3">
    <source>
        <dbReference type="ARBA" id="ARBA00022927"/>
    </source>
</evidence>
<evidence type="ECO:0000259" key="7">
    <source>
        <dbReference type="Pfam" id="PF23411"/>
    </source>
</evidence>
<dbReference type="InterPro" id="IPR011990">
    <property type="entry name" value="TPR-like_helical_dom_sf"/>
</dbReference>
<dbReference type="Gene3D" id="1.25.40.10">
    <property type="entry name" value="Tetratricopeptide repeat domain"/>
    <property type="match status" value="1"/>
</dbReference>
<keyword evidence="4" id="KW-0458">Lysosome</keyword>
<dbReference type="GO" id="GO:0034058">
    <property type="term" value="P:endosomal vesicle fusion"/>
    <property type="evidence" value="ECO:0007669"/>
    <property type="project" value="TreeGrafter"/>
</dbReference>
<name>A0A6A7FZH2_9CRUS</name>
<evidence type="ECO:0000256" key="2">
    <source>
        <dbReference type="ARBA" id="ARBA00022448"/>
    </source>
</evidence>
<dbReference type="GO" id="GO:0006623">
    <property type="term" value="P:protein targeting to vacuole"/>
    <property type="evidence" value="ECO:0007669"/>
    <property type="project" value="InterPro"/>
</dbReference>
<accession>A0A6A7FZH2</accession>
<evidence type="ECO:0000256" key="4">
    <source>
        <dbReference type="ARBA" id="ARBA00023228"/>
    </source>
</evidence>
<dbReference type="GO" id="GO:0030897">
    <property type="term" value="C:HOPS complex"/>
    <property type="evidence" value="ECO:0007669"/>
    <property type="project" value="TreeGrafter"/>
</dbReference>
<keyword evidence="3" id="KW-0653">Protein transport</keyword>
<reference evidence="8" key="1">
    <citation type="submission" date="2017-11" db="EMBL/GenBank/DDBJ databases">
        <title>The sensing device of the deep-sea amphipod.</title>
        <authorList>
            <person name="Kobayashi H."/>
            <person name="Nagahama T."/>
            <person name="Arai W."/>
            <person name="Sasagawa Y."/>
            <person name="Umeda M."/>
            <person name="Hayashi T."/>
            <person name="Nikaido I."/>
            <person name="Watanabe H."/>
            <person name="Oguri K."/>
            <person name="Kitazato H."/>
            <person name="Fujioka K."/>
            <person name="Kido Y."/>
            <person name="Takami H."/>
        </authorList>
    </citation>
    <scope>NUCLEOTIDE SEQUENCE</scope>
    <source>
        <tissue evidence="8">Whole body</tissue>
    </source>
</reference>
<dbReference type="InterPro" id="IPR057780">
    <property type="entry name" value="Beta-prop_Vps41"/>
</dbReference>
<dbReference type="PROSITE" id="PS50236">
    <property type="entry name" value="CHCR"/>
    <property type="match status" value="1"/>
</dbReference>
<dbReference type="PANTHER" id="PTHR12616:SF1">
    <property type="entry name" value="VACUOLAR PROTEIN SORTING-ASSOCIATED PROTEIN 41 HOMOLOG"/>
    <property type="match status" value="1"/>
</dbReference>
<dbReference type="Pfam" id="PF23411">
    <property type="entry name" value="Beta-prop_Vps41"/>
    <property type="match status" value="2"/>
</dbReference>
<protein>
    <submittedName>
        <fullName evidence="8">Vacuolar protein sorting-associated protein 41 homolog</fullName>
    </submittedName>
</protein>
<dbReference type="SUPFAM" id="SSF50978">
    <property type="entry name" value="WD40 repeat-like"/>
    <property type="match status" value="1"/>
</dbReference>
<feature type="region of interest" description="Disordered" evidence="6">
    <location>
        <begin position="294"/>
        <end position="339"/>
    </location>
</feature>
<feature type="domain" description="Vps41 beta-propeller" evidence="7">
    <location>
        <begin position="60"/>
        <end position="296"/>
    </location>
</feature>
<dbReference type="InterPro" id="IPR000547">
    <property type="entry name" value="Clathrin_H-chain/VPS_repeat"/>
</dbReference>
<dbReference type="GO" id="GO:0009267">
    <property type="term" value="P:cellular response to starvation"/>
    <property type="evidence" value="ECO:0007669"/>
    <property type="project" value="TreeGrafter"/>
</dbReference>
<feature type="region of interest" description="Disordered" evidence="6">
    <location>
        <begin position="358"/>
        <end position="396"/>
    </location>
</feature>
<dbReference type="Pfam" id="PF23556">
    <property type="entry name" value="TPR_Vps41"/>
    <property type="match status" value="1"/>
</dbReference>